<proteinExistence type="inferred from homology"/>
<keyword evidence="3 10" id="KW-0812">Transmembrane</keyword>
<reference evidence="12 13" key="1">
    <citation type="journal article" date="2011" name="Science">
        <title>Comparative functional genomics of the fission yeasts.</title>
        <authorList>
            <person name="Rhind N."/>
            <person name="Chen Z."/>
            <person name="Yassour M."/>
            <person name="Thompson D.A."/>
            <person name="Haas B.J."/>
            <person name="Habib N."/>
            <person name="Wapinski I."/>
            <person name="Roy S."/>
            <person name="Lin M.F."/>
            <person name="Heiman D.I."/>
            <person name="Young S.K."/>
            <person name="Furuya K."/>
            <person name="Guo Y."/>
            <person name="Pidoux A."/>
            <person name="Chen H.M."/>
            <person name="Robbertse B."/>
            <person name="Goldberg J.M."/>
            <person name="Aoki K."/>
            <person name="Bayne E.H."/>
            <person name="Berlin A.M."/>
            <person name="Desjardins C.A."/>
            <person name="Dobbs E."/>
            <person name="Dukaj L."/>
            <person name="Fan L."/>
            <person name="FitzGerald M.G."/>
            <person name="French C."/>
            <person name="Gujja S."/>
            <person name="Hansen K."/>
            <person name="Keifenheim D."/>
            <person name="Levin J.Z."/>
            <person name="Mosher R.A."/>
            <person name="Mueller C.A."/>
            <person name="Pfiffner J."/>
            <person name="Priest M."/>
            <person name="Russ C."/>
            <person name="Smialowska A."/>
            <person name="Swoboda P."/>
            <person name="Sykes S.M."/>
            <person name="Vaughn M."/>
            <person name="Vengrova S."/>
            <person name="Yoder R."/>
            <person name="Zeng Q."/>
            <person name="Allshire R."/>
            <person name="Baulcombe D."/>
            <person name="Birren B.W."/>
            <person name="Brown W."/>
            <person name="Ekwall K."/>
            <person name="Kellis M."/>
            <person name="Leatherwood J."/>
            <person name="Levin H."/>
            <person name="Margalit H."/>
            <person name="Martienssen R."/>
            <person name="Nieduszynski C.A."/>
            <person name="Spatafora J.W."/>
            <person name="Friedman N."/>
            <person name="Dalgaard J.Z."/>
            <person name="Baumann P."/>
            <person name="Niki H."/>
            <person name="Regev A."/>
            <person name="Nusbaum C."/>
        </authorList>
    </citation>
    <scope>NUCLEOTIDE SEQUENCE [LARGE SCALE GENOMIC DNA]</scope>
    <source>
        <strain evidence="13">yFS286</strain>
    </source>
</reference>
<evidence type="ECO:0000256" key="6">
    <source>
        <dbReference type="ARBA" id="ARBA00023139"/>
    </source>
</evidence>
<dbReference type="EMBL" id="KE503207">
    <property type="protein sequence ID" value="EPX72309.1"/>
    <property type="molecule type" value="Genomic_DNA"/>
</dbReference>
<keyword evidence="7" id="KW-0449">Lipoprotein</keyword>
<dbReference type="EC" id="2.3.1.225" evidence="10"/>
<comment type="subcellular location">
    <subcellularLocation>
        <location evidence="1">Membrane</location>
        <topology evidence="1">Multi-pass membrane protein</topology>
    </subcellularLocation>
</comment>
<dbReference type="eggNOG" id="KOG1315">
    <property type="taxonomic scope" value="Eukaryota"/>
</dbReference>
<dbReference type="Proteomes" id="UP000016088">
    <property type="component" value="Unassembled WGS sequence"/>
</dbReference>
<evidence type="ECO:0000256" key="8">
    <source>
        <dbReference type="ARBA" id="ARBA00023315"/>
    </source>
</evidence>
<evidence type="ECO:0000259" key="11">
    <source>
        <dbReference type="Pfam" id="PF01529"/>
    </source>
</evidence>
<dbReference type="GO" id="GO:0006612">
    <property type="term" value="P:protein targeting to membrane"/>
    <property type="evidence" value="ECO:0007669"/>
    <property type="project" value="TreeGrafter"/>
</dbReference>
<evidence type="ECO:0000256" key="4">
    <source>
        <dbReference type="ARBA" id="ARBA00022989"/>
    </source>
</evidence>
<dbReference type="GO" id="GO:0005783">
    <property type="term" value="C:endoplasmic reticulum"/>
    <property type="evidence" value="ECO:0007669"/>
    <property type="project" value="TreeGrafter"/>
</dbReference>
<dbReference type="GeneID" id="25029059"/>
<feature type="transmembrane region" description="Helical" evidence="10">
    <location>
        <begin position="20"/>
        <end position="44"/>
    </location>
</feature>
<protein>
    <recommendedName>
        <fullName evidence="10">Palmitoyltransferase</fullName>
        <ecNumber evidence="10">2.3.1.225</ecNumber>
    </recommendedName>
</protein>
<keyword evidence="6" id="KW-0564">Palmitate</keyword>
<dbReference type="AlphaFoldDB" id="S9RE00"/>
<comment type="catalytic activity">
    <reaction evidence="9 10">
        <text>L-cysteinyl-[protein] + hexadecanoyl-CoA = S-hexadecanoyl-L-cysteinyl-[protein] + CoA</text>
        <dbReference type="Rhea" id="RHEA:36683"/>
        <dbReference type="Rhea" id="RHEA-COMP:10131"/>
        <dbReference type="Rhea" id="RHEA-COMP:11032"/>
        <dbReference type="ChEBI" id="CHEBI:29950"/>
        <dbReference type="ChEBI" id="CHEBI:57287"/>
        <dbReference type="ChEBI" id="CHEBI:57379"/>
        <dbReference type="ChEBI" id="CHEBI:74151"/>
        <dbReference type="EC" id="2.3.1.225"/>
    </reaction>
</comment>
<dbReference type="InterPro" id="IPR039859">
    <property type="entry name" value="PFA4/ZDH16/20/ERF2-like"/>
</dbReference>
<dbReference type="GO" id="GO:0019706">
    <property type="term" value="F:protein-cysteine S-palmitoyltransferase activity"/>
    <property type="evidence" value="ECO:0007669"/>
    <property type="project" value="UniProtKB-EC"/>
</dbReference>
<keyword evidence="4 10" id="KW-1133">Transmembrane helix</keyword>
<keyword evidence="5 10" id="KW-0472">Membrane</keyword>
<feature type="transmembrane region" description="Helical" evidence="10">
    <location>
        <begin position="56"/>
        <end position="76"/>
    </location>
</feature>
<dbReference type="GO" id="GO:0005794">
    <property type="term" value="C:Golgi apparatus"/>
    <property type="evidence" value="ECO:0007669"/>
    <property type="project" value="TreeGrafter"/>
</dbReference>
<accession>S9RE00</accession>
<gene>
    <name evidence="12" type="ORF">SOCG_00075</name>
</gene>
<dbReference type="GO" id="GO:0000324">
    <property type="term" value="C:fungal-type vacuole"/>
    <property type="evidence" value="ECO:0007669"/>
    <property type="project" value="EnsemblFungi"/>
</dbReference>
<keyword evidence="2 10" id="KW-0808">Transferase</keyword>
<dbReference type="InterPro" id="IPR001594">
    <property type="entry name" value="Palmitoyltrfase_DHHC"/>
</dbReference>
<comment type="similarity">
    <text evidence="10">Belongs to the DHHC palmitoyltransferase family.</text>
</comment>
<evidence type="ECO:0000256" key="5">
    <source>
        <dbReference type="ARBA" id="ARBA00023136"/>
    </source>
</evidence>
<evidence type="ECO:0000313" key="12">
    <source>
        <dbReference type="EMBL" id="EPX72309.1"/>
    </source>
</evidence>
<organism evidence="12 13">
    <name type="scientific">Schizosaccharomyces octosporus (strain yFS286)</name>
    <name type="common">Fission yeast</name>
    <name type="synonym">Octosporomyces octosporus</name>
    <dbReference type="NCBI Taxonomy" id="483514"/>
    <lineage>
        <taxon>Eukaryota</taxon>
        <taxon>Fungi</taxon>
        <taxon>Dikarya</taxon>
        <taxon>Ascomycota</taxon>
        <taxon>Taphrinomycotina</taxon>
        <taxon>Schizosaccharomycetes</taxon>
        <taxon>Schizosaccharomycetales</taxon>
        <taxon>Schizosaccharomycetaceae</taxon>
        <taxon>Schizosaccharomyces</taxon>
    </lineage>
</organism>
<evidence type="ECO:0000256" key="9">
    <source>
        <dbReference type="ARBA" id="ARBA00048048"/>
    </source>
</evidence>
<dbReference type="OrthoDB" id="331948at2759"/>
<dbReference type="GO" id="GO:0016020">
    <property type="term" value="C:membrane"/>
    <property type="evidence" value="ECO:0007669"/>
    <property type="project" value="UniProtKB-SubCell"/>
</dbReference>
<evidence type="ECO:0000256" key="10">
    <source>
        <dbReference type="RuleBase" id="RU079119"/>
    </source>
</evidence>
<evidence type="ECO:0000256" key="7">
    <source>
        <dbReference type="ARBA" id="ARBA00023288"/>
    </source>
</evidence>
<dbReference type="HOGENOM" id="CLU_027721_0_0_1"/>
<feature type="transmembrane region" description="Helical" evidence="10">
    <location>
        <begin position="193"/>
        <end position="212"/>
    </location>
</feature>
<feature type="transmembrane region" description="Helical" evidence="10">
    <location>
        <begin position="161"/>
        <end position="181"/>
    </location>
</feature>
<dbReference type="OMA" id="PGTWIFV"/>
<dbReference type="Pfam" id="PF01529">
    <property type="entry name" value="DHHC"/>
    <property type="match status" value="1"/>
</dbReference>
<feature type="domain" description="Palmitoyltransferase DHHC" evidence="11">
    <location>
        <begin position="111"/>
        <end position="230"/>
    </location>
</feature>
<keyword evidence="13" id="KW-1185">Reference proteome</keyword>
<evidence type="ECO:0000256" key="2">
    <source>
        <dbReference type="ARBA" id="ARBA00022679"/>
    </source>
</evidence>
<dbReference type="PANTHER" id="PTHR22883">
    <property type="entry name" value="ZINC FINGER DHHC DOMAIN CONTAINING PROTEIN"/>
    <property type="match status" value="1"/>
</dbReference>
<evidence type="ECO:0000256" key="1">
    <source>
        <dbReference type="ARBA" id="ARBA00004141"/>
    </source>
</evidence>
<name>S9RE00_SCHOY</name>
<dbReference type="PANTHER" id="PTHR22883:SF147">
    <property type="entry name" value="PALMITOYLTRANSFERASE"/>
    <property type="match status" value="1"/>
</dbReference>
<dbReference type="PROSITE" id="PS50216">
    <property type="entry name" value="DHHC"/>
    <property type="match status" value="1"/>
</dbReference>
<comment type="domain">
    <text evidence="10">The DHHC domain is required for palmitoyltransferase activity.</text>
</comment>
<sequence length="312" mass="35867">MPPTDFDKQLKFSKIQKFLGVVYPIAILSVTGYVVWVYVALICVNSNIKIKHGYRAMGAGVTFLVLFFTSAAISYLCYFRVLFSNTSYCGDTNLDYYDSTAPIFVCGPNGAPRICGTCKCWLPDRSHHSRVSMKCIKKFDHYCGFVGKDICFSNHKFFYQFLFYGTIASLFVLISTAIMYARKGEYRSLPGTWIFVLISSGFGVLFMGTLLFRQTVFLLLNLNSHEGRNWKSRVYHFSVFFPEQMTSRVHVQSDPGDLPWDLGYSKNWRSVMGDRWYDWFLPFRSSPGDGMHYEYNPSFLHKMRLKATSAPS</sequence>
<evidence type="ECO:0000256" key="3">
    <source>
        <dbReference type="ARBA" id="ARBA00022692"/>
    </source>
</evidence>
<dbReference type="RefSeq" id="XP_013017949.1">
    <property type="nucleotide sequence ID" value="XM_013162495.1"/>
</dbReference>
<evidence type="ECO:0000313" key="13">
    <source>
        <dbReference type="Proteomes" id="UP000016088"/>
    </source>
</evidence>
<keyword evidence="8 10" id="KW-0012">Acyltransferase</keyword>
<dbReference type="VEuPathDB" id="FungiDB:SOCG_00075"/>